<sequence>MNSYFILWPTDWCKRLVQVNDYGPFEVVYGGPHTSVPSLGKVAAGDFIYPVSIKNGELFILGRMQVERITEADVYLKEQNIIRPYGEMWDTLATELLKTRPDLGLRIPRTCIDNVATGNGTKFRFDFSVPTEVADKLLLGPKAGQEKGLSKSKDGKLSHVALQGHYRRLSADSAAIVADLMQTF</sequence>
<dbReference type="AlphaFoldDB" id="A0A931FKU5"/>
<comment type="caution">
    <text evidence="1">The sequence shown here is derived from an EMBL/GenBank/DDBJ whole genome shotgun (WGS) entry which is preliminary data.</text>
</comment>
<keyword evidence="2" id="KW-1185">Reference proteome</keyword>
<protein>
    <submittedName>
        <fullName evidence="1">Uncharacterized protein</fullName>
    </submittedName>
</protein>
<evidence type="ECO:0000313" key="2">
    <source>
        <dbReference type="Proteomes" id="UP000645610"/>
    </source>
</evidence>
<dbReference type="Proteomes" id="UP000645610">
    <property type="component" value="Unassembled WGS sequence"/>
</dbReference>
<reference evidence="1 2" key="1">
    <citation type="submission" date="2020-11" db="EMBL/GenBank/DDBJ databases">
        <authorList>
            <person name="Kim M.K."/>
        </authorList>
    </citation>
    <scope>NUCLEOTIDE SEQUENCE [LARGE SCALE GENOMIC DNA]</scope>
    <source>
        <strain evidence="1 2">BT439</strain>
    </source>
</reference>
<name>A0A931FKU5_9BACT</name>
<proteinExistence type="predicted"/>
<accession>A0A931FKU5</accession>
<organism evidence="1 2">
    <name type="scientific">Hymenobacter properus</name>
    <dbReference type="NCBI Taxonomy" id="2791026"/>
    <lineage>
        <taxon>Bacteria</taxon>
        <taxon>Pseudomonadati</taxon>
        <taxon>Bacteroidota</taxon>
        <taxon>Cytophagia</taxon>
        <taxon>Cytophagales</taxon>
        <taxon>Hymenobacteraceae</taxon>
        <taxon>Hymenobacter</taxon>
    </lineage>
</organism>
<dbReference type="EMBL" id="JADQDP010000002">
    <property type="protein sequence ID" value="MBF9142095.1"/>
    <property type="molecule type" value="Genomic_DNA"/>
</dbReference>
<gene>
    <name evidence="1" type="ORF">I2I01_10645</name>
</gene>
<dbReference type="RefSeq" id="WP_196286417.1">
    <property type="nucleotide sequence ID" value="NZ_JADQDP010000002.1"/>
</dbReference>
<evidence type="ECO:0000313" key="1">
    <source>
        <dbReference type="EMBL" id="MBF9142095.1"/>
    </source>
</evidence>